<dbReference type="RefSeq" id="WP_195441565.1">
    <property type="nucleotide sequence ID" value="NZ_CP060633.1"/>
</dbReference>
<dbReference type="InterPro" id="IPR025680">
    <property type="entry name" value="DddI"/>
</dbReference>
<sequence>MLVEHFMGQKECDSLEELREVLSERTEKGVNEFIISTHEQFPYMIMSVKEKYACLSYFREEDDPGYSSVNANPVLDADGISIFYTNTDSEEIEVANYSIVKIEDAVSAVEEFFETLQLPKCIEWEEL</sequence>
<proteinExistence type="predicted"/>
<dbReference type="EMBL" id="CP060633">
    <property type="protein sequence ID" value="QNM03442.1"/>
    <property type="molecule type" value="Genomic_DNA"/>
</dbReference>
<dbReference type="AlphaFoldDB" id="A0A7G9FY10"/>
<organism evidence="1 2">
    <name type="scientific">Simiaoa sunii</name>
    <dbReference type="NCBI Taxonomy" id="2763672"/>
    <lineage>
        <taxon>Bacteria</taxon>
        <taxon>Bacillati</taxon>
        <taxon>Bacillota</taxon>
        <taxon>Clostridia</taxon>
        <taxon>Lachnospirales</taxon>
        <taxon>Lachnospiraceae</taxon>
        <taxon>Simiaoa</taxon>
    </lineage>
</organism>
<name>A0A7G9FY10_9FIRM</name>
<evidence type="ECO:0000313" key="2">
    <source>
        <dbReference type="Proteomes" id="UP000515981"/>
    </source>
</evidence>
<evidence type="ECO:0008006" key="3">
    <source>
        <dbReference type="Google" id="ProtNLM"/>
    </source>
</evidence>
<dbReference type="Pfam" id="PF14430">
    <property type="entry name" value="Imm1"/>
    <property type="match status" value="1"/>
</dbReference>
<dbReference type="Proteomes" id="UP000515981">
    <property type="component" value="Chromosome"/>
</dbReference>
<accession>A0A7G9FY10</accession>
<dbReference type="KEGG" id="ssun:H9Q77_04845"/>
<keyword evidence="2" id="KW-1185">Reference proteome</keyword>
<reference evidence="1 2" key="1">
    <citation type="submission" date="2020-08" db="EMBL/GenBank/DDBJ databases">
        <authorList>
            <person name="Liu C."/>
            <person name="Sun Q."/>
        </authorList>
    </citation>
    <scope>NUCLEOTIDE SEQUENCE [LARGE SCALE GENOMIC DNA]</scope>
    <source>
        <strain evidence="1 2">NSJ-8</strain>
    </source>
</reference>
<protein>
    <recommendedName>
        <fullName evidence="3">Immunity protein Imm1</fullName>
    </recommendedName>
</protein>
<gene>
    <name evidence="1" type="ORF">H9Q77_04845</name>
</gene>
<evidence type="ECO:0000313" key="1">
    <source>
        <dbReference type="EMBL" id="QNM03442.1"/>
    </source>
</evidence>